<reference evidence="6 7" key="1">
    <citation type="submission" date="2020-01" db="EMBL/GenBank/DDBJ databases">
        <title>Genome sequencing of strain KACC 21507.</title>
        <authorList>
            <person name="Heo J."/>
            <person name="Kim S.-J."/>
            <person name="Kim J.-S."/>
            <person name="Hong S.-B."/>
            <person name="Kwon S.-W."/>
        </authorList>
    </citation>
    <scope>NUCLEOTIDE SEQUENCE [LARGE SCALE GENOMIC DNA]</scope>
    <source>
        <strain evidence="6 7">KACC 21507</strain>
    </source>
</reference>
<dbReference type="AlphaFoldDB" id="A0A6P1NC79"/>
<gene>
    <name evidence="6" type="ORF">GT348_01350</name>
</gene>
<dbReference type="PROSITE" id="PS00584">
    <property type="entry name" value="PFKB_KINASES_2"/>
    <property type="match status" value="1"/>
</dbReference>
<dbReference type="KEGG" id="bomb:GT348_01350"/>
<feature type="domain" description="Carbohydrate kinase PfkB" evidence="5">
    <location>
        <begin position="55"/>
        <end position="325"/>
    </location>
</feature>
<dbReference type="InterPro" id="IPR052700">
    <property type="entry name" value="Carb_kinase_PfkB-like"/>
</dbReference>
<dbReference type="PANTHER" id="PTHR43320">
    <property type="entry name" value="SUGAR KINASE"/>
    <property type="match status" value="1"/>
</dbReference>
<evidence type="ECO:0000256" key="3">
    <source>
        <dbReference type="ARBA" id="ARBA00022777"/>
    </source>
</evidence>
<dbReference type="PANTHER" id="PTHR43320:SF3">
    <property type="entry name" value="CARBOHYDRATE KINASE PFKB DOMAIN-CONTAINING PROTEIN"/>
    <property type="match status" value="1"/>
</dbReference>
<evidence type="ECO:0000256" key="4">
    <source>
        <dbReference type="RuleBase" id="RU003704"/>
    </source>
</evidence>
<dbReference type="InterPro" id="IPR011611">
    <property type="entry name" value="PfkB_dom"/>
</dbReference>
<dbReference type="InterPro" id="IPR002173">
    <property type="entry name" value="Carboh/pur_kinase_PfkB_CS"/>
</dbReference>
<evidence type="ECO:0000256" key="1">
    <source>
        <dbReference type="ARBA" id="ARBA00010688"/>
    </source>
</evidence>
<dbReference type="EMBL" id="CP047652">
    <property type="protein sequence ID" value="QHI95113.1"/>
    <property type="molecule type" value="Genomic_DNA"/>
</dbReference>
<proteinExistence type="inferred from homology"/>
<dbReference type="InterPro" id="IPR002139">
    <property type="entry name" value="Ribo/fructo_kinase"/>
</dbReference>
<dbReference type="SUPFAM" id="SSF53613">
    <property type="entry name" value="Ribokinase-like"/>
    <property type="match status" value="1"/>
</dbReference>
<keyword evidence="7" id="KW-1185">Reference proteome</keyword>
<keyword evidence="3 4" id="KW-0418">Kinase</keyword>
<name>A0A6P1NC79_9PROT</name>
<sequence>MSNSNNSVQYDLLCIGNAIVDMTASIEPEILKEFRVAPGSMTLIDAETVQRLTQNVAITQVSGGGSTANSAVVAARMGIKTAYLGKVAIDEAGEDFAADLKEQHIHFPSKPLGSSKGDEEIPTACCIVLVTPDGQRTMFTYLGACVEFAPEDVLKDVVADSAVTYLEGYLFDRIKAQKAFYEAAKIAHEAGRKVALTLSDSFCVERHRDDFRKFILESVDILFANESEILSLYNTHNLEEALAQVSQETNIAAITRGEKGSVIIVGADRYEVPTRSVKVVDTTGAGDAFAAGFLAGYAKGRDYSECARLGNEAAGAIITHLGARPTDNFALKV</sequence>
<dbReference type="CDD" id="cd01168">
    <property type="entry name" value="adenosine_kinase"/>
    <property type="match status" value="1"/>
</dbReference>
<dbReference type="Gene3D" id="3.40.1190.20">
    <property type="match status" value="1"/>
</dbReference>
<accession>A0A6P1NC79</accession>
<dbReference type="GO" id="GO:0016301">
    <property type="term" value="F:kinase activity"/>
    <property type="evidence" value="ECO:0007669"/>
    <property type="project" value="UniProtKB-KW"/>
</dbReference>
<evidence type="ECO:0000256" key="2">
    <source>
        <dbReference type="ARBA" id="ARBA00022679"/>
    </source>
</evidence>
<organism evidence="6 7">
    <name type="scientific">Aristophania vespae</name>
    <dbReference type="NCBI Taxonomy" id="2697033"/>
    <lineage>
        <taxon>Bacteria</taxon>
        <taxon>Pseudomonadati</taxon>
        <taxon>Pseudomonadota</taxon>
        <taxon>Alphaproteobacteria</taxon>
        <taxon>Acetobacterales</taxon>
        <taxon>Acetobacteraceae</taxon>
        <taxon>Aristophania</taxon>
    </lineage>
</organism>
<evidence type="ECO:0000313" key="7">
    <source>
        <dbReference type="Proteomes" id="UP000463975"/>
    </source>
</evidence>
<dbReference type="RefSeq" id="WP_160618191.1">
    <property type="nucleotide sequence ID" value="NZ_CP047652.1"/>
</dbReference>
<keyword evidence="2 4" id="KW-0808">Transferase</keyword>
<evidence type="ECO:0000313" key="6">
    <source>
        <dbReference type="EMBL" id="QHI95113.1"/>
    </source>
</evidence>
<comment type="similarity">
    <text evidence="1 4">Belongs to the carbohydrate kinase PfkB family.</text>
</comment>
<dbReference type="Proteomes" id="UP000463975">
    <property type="component" value="Chromosome"/>
</dbReference>
<dbReference type="InterPro" id="IPR029056">
    <property type="entry name" value="Ribokinase-like"/>
</dbReference>
<dbReference type="PRINTS" id="PR00990">
    <property type="entry name" value="RIBOKINASE"/>
</dbReference>
<dbReference type="Pfam" id="PF00294">
    <property type="entry name" value="PfkB"/>
    <property type="match status" value="1"/>
</dbReference>
<evidence type="ECO:0000259" key="5">
    <source>
        <dbReference type="Pfam" id="PF00294"/>
    </source>
</evidence>
<protein>
    <submittedName>
        <fullName evidence="6">Adenosine kinase</fullName>
    </submittedName>
</protein>